<gene>
    <name evidence="2" type="ORF">HUW51_15370</name>
</gene>
<evidence type="ECO:0000256" key="1">
    <source>
        <dbReference type="SAM" id="SignalP"/>
    </source>
</evidence>
<feature type="signal peptide" evidence="1">
    <location>
        <begin position="1"/>
        <end position="18"/>
    </location>
</feature>
<dbReference type="EMBL" id="CP055156">
    <property type="protein sequence ID" value="QNF34033.1"/>
    <property type="molecule type" value="Genomic_DNA"/>
</dbReference>
<keyword evidence="1" id="KW-0732">Signal</keyword>
<evidence type="ECO:0000313" key="3">
    <source>
        <dbReference type="Proteomes" id="UP000515237"/>
    </source>
</evidence>
<evidence type="ECO:0000313" key="2">
    <source>
        <dbReference type="EMBL" id="QNF34033.1"/>
    </source>
</evidence>
<dbReference type="AlphaFoldDB" id="A0A7G7GA49"/>
<sequence>MKILITLILFFFATTCFGQVDNLDSFHPSLRKVLENLRKDNVDTILTYHYYCNGCETLGAELDCEGFIDAGIIWRKNGKTFTKTIFCDQKESKVEQKNSEALEYFIANRIQITTRQPLPNQKFYPPISVHYDAEDFSLFLNEELFKVRLFKEQKEERIWRKYSWIKPTLMLSELYKKEKK</sequence>
<accession>A0A7G7GA49</accession>
<dbReference type="Proteomes" id="UP000515237">
    <property type="component" value="Chromosome"/>
</dbReference>
<protein>
    <submittedName>
        <fullName evidence="2">Uncharacterized protein</fullName>
    </submittedName>
</protein>
<dbReference type="RefSeq" id="WP_185270516.1">
    <property type="nucleotide sequence ID" value="NZ_CP055156.1"/>
</dbReference>
<reference evidence="2 3" key="1">
    <citation type="journal article" date="2018" name="Int. J. Syst. Evol. Microbiol.">
        <title>Adhaeribacter swui sp. nov., isolated from wet mud.</title>
        <authorList>
            <person name="Kim D.U."/>
            <person name="Kim K.W."/>
            <person name="Kang M.S."/>
            <person name="Kim J.Y."/>
            <person name="Jang J.H."/>
            <person name="Kim M.K."/>
        </authorList>
    </citation>
    <scope>NUCLEOTIDE SEQUENCE [LARGE SCALE GENOMIC DNA]</scope>
    <source>
        <strain evidence="2 3">KCTC 52873</strain>
    </source>
</reference>
<feature type="chain" id="PRO_5028875566" evidence="1">
    <location>
        <begin position="19"/>
        <end position="180"/>
    </location>
</feature>
<dbReference type="KEGG" id="aswu:HUW51_15370"/>
<keyword evidence="3" id="KW-1185">Reference proteome</keyword>
<proteinExistence type="predicted"/>
<name>A0A7G7GA49_9BACT</name>
<organism evidence="2 3">
    <name type="scientific">Adhaeribacter swui</name>
    <dbReference type="NCBI Taxonomy" id="2086471"/>
    <lineage>
        <taxon>Bacteria</taxon>
        <taxon>Pseudomonadati</taxon>
        <taxon>Bacteroidota</taxon>
        <taxon>Cytophagia</taxon>
        <taxon>Cytophagales</taxon>
        <taxon>Hymenobacteraceae</taxon>
        <taxon>Adhaeribacter</taxon>
    </lineage>
</organism>